<keyword evidence="15" id="KW-1185">Reference proteome</keyword>
<evidence type="ECO:0000256" key="3">
    <source>
        <dbReference type="ARBA" id="ARBA00008342"/>
    </source>
</evidence>
<dbReference type="Pfam" id="PF01648">
    <property type="entry name" value="ACPS"/>
    <property type="match status" value="1"/>
</dbReference>
<name>A0ABT5QJC5_9GAMM</name>
<dbReference type="GO" id="GO:0016740">
    <property type="term" value="F:transferase activity"/>
    <property type="evidence" value="ECO:0007669"/>
    <property type="project" value="UniProtKB-KW"/>
</dbReference>
<evidence type="ECO:0000256" key="2">
    <source>
        <dbReference type="ARBA" id="ARBA00004993"/>
    </source>
</evidence>
<dbReference type="InterPro" id="IPR003542">
    <property type="entry name" value="Enbac_synth_compD-like"/>
</dbReference>
<comment type="similarity">
    <text evidence="3">Belongs to the P-Pant transferase superfamily. EntD family.</text>
</comment>
<evidence type="ECO:0000313" key="15">
    <source>
        <dbReference type="Proteomes" id="UP001149821"/>
    </source>
</evidence>
<evidence type="ECO:0000256" key="11">
    <source>
        <dbReference type="ARBA" id="ARBA00049191"/>
    </source>
</evidence>
<evidence type="ECO:0000259" key="13">
    <source>
        <dbReference type="Pfam" id="PF17837"/>
    </source>
</evidence>
<dbReference type="Proteomes" id="UP001149821">
    <property type="component" value="Unassembled WGS sequence"/>
</dbReference>
<comment type="caution">
    <text evidence="14">The sequence shown here is derived from an EMBL/GenBank/DDBJ whole genome shotgun (WGS) entry which is preliminary data.</text>
</comment>
<accession>A0ABT5QJC5</accession>
<dbReference type="Gene3D" id="3.90.470.20">
    <property type="entry name" value="4'-phosphopantetheinyl transferase domain"/>
    <property type="match status" value="1"/>
</dbReference>
<evidence type="ECO:0000256" key="4">
    <source>
        <dbReference type="ARBA" id="ARBA00011503"/>
    </source>
</evidence>
<proteinExistence type="inferred from homology"/>
<keyword evidence="6 14" id="KW-0808">Transferase</keyword>
<dbReference type="RefSeq" id="WP_274140446.1">
    <property type="nucleotide sequence ID" value="NZ_JAJUBB010000002.1"/>
</dbReference>
<comment type="function">
    <text evidence="1">Involved in the biosynthesis of the siderophore enterobactin (enterochelin), which is a macrocyclic trimeric lactone of N-(2,3-dihydroxybenzoyl)-serine. The serine trilactone serves as a scaffolding for the three catechol functionalities that provide hexadentate coordination for the tightly ligated iron(2+) atoms. Plays an essential role in the assembly of the enterobactin by catalyzing the transfer of the 4'-phosphopantetheine (Ppant) moiety from coenzyme A to the apo-domains of both EntB (ArCP domain) and EntF (PCP domain) to yield their holo-forms which make them competent for the activation of 2,3-dihydroxybenzoate (DHB) and L-serine, respectively.</text>
</comment>
<reference evidence="14" key="1">
    <citation type="submission" date="2021-12" db="EMBL/GenBank/DDBJ databases">
        <title>Enterovibrio ZSDZ35 sp. nov. and Enterovibrio ZSDZ42 sp. nov., isolated from coastal seawater in Qingdao.</title>
        <authorList>
            <person name="Zhang P."/>
        </authorList>
    </citation>
    <scope>NUCLEOTIDE SEQUENCE</scope>
    <source>
        <strain evidence="14">ZSDZ35</strain>
    </source>
</reference>
<evidence type="ECO:0000313" key="14">
    <source>
        <dbReference type="EMBL" id="MDD1780391.1"/>
    </source>
</evidence>
<evidence type="ECO:0000256" key="7">
    <source>
        <dbReference type="ARBA" id="ARBA00023191"/>
    </source>
</evidence>
<dbReference type="PRINTS" id="PR01399">
    <property type="entry name" value="ENTSNTHTASED"/>
</dbReference>
<evidence type="ECO:0000256" key="6">
    <source>
        <dbReference type="ARBA" id="ARBA00022679"/>
    </source>
</evidence>
<dbReference type="InterPro" id="IPR041354">
    <property type="entry name" value="4PPT_N"/>
</dbReference>
<comment type="catalytic activity">
    <reaction evidence="11">
        <text>apo-[peptidyl-carrier protein] + CoA = holo-[peptidyl-carrier protein] + adenosine 3',5'-bisphosphate + H(+)</text>
        <dbReference type="Rhea" id="RHEA:46228"/>
        <dbReference type="Rhea" id="RHEA-COMP:11479"/>
        <dbReference type="Rhea" id="RHEA-COMP:11480"/>
        <dbReference type="ChEBI" id="CHEBI:15378"/>
        <dbReference type="ChEBI" id="CHEBI:29999"/>
        <dbReference type="ChEBI" id="CHEBI:57287"/>
        <dbReference type="ChEBI" id="CHEBI:58343"/>
        <dbReference type="ChEBI" id="CHEBI:64479"/>
    </reaction>
</comment>
<feature type="domain" description="4'-phosphopantetheinyl transferase N-terminal" evidence="13">
    <location>
        <begin position="63"/>
        <end position="124"/>
    </location>
</feature>
<evidence type="ECO:0000256" key="8">
    <source>
        <dbReference type="ARBA" id="ARBA00029894"/>
    </source>
</evidence>
<evidence type="ECO:0000256" key="9">
    <source>
        <dbReference type="ARBA" id="ARBA00031996"/>
    </source>
</evidence>
<keyword evidence="7" id="KW-0259">Enterobactin biosynthesis</keyword>
<dbReference type="InterPro" id="IPR037143">
    <property type="entry name" value="4-PPantetheinyl_Trfase_dom_sf"/>
</dbReference>
<sequence length="245" mass="27857">MKIVFKKETGREQSKMSERLIEEIGLFQEHRDIGVEVWWCRFNSHHLTQNLGCSLNIDIPDDIRRSVPKRQAEYMAGRVLARQALASIGSNSTEVIRNVDRSPGFPKGISGSISHTRDQALCAVTSNNAINFLGVDIEDLLCHKTADNLSRHIMNTREVKFLDECKLSFRQFATLVFSAKESVYKAIYPYIKDVIGFETSKVIGISENHIELALDERIGKQLPQYSTFECQFTMTENQIITLVAQ</sequence>
<gene>
    <name evidence="14" type="ORF">LRP49_04170</name>
</gene>
<comment type="pathway">
    <text evidence="2">Siderophore biosynthesis; enterobactin biosynthesis.</text>
</comment>
<evidence type="ECO:0000256" key="5">
    <source>
        <dbReference type="ARBA" id="ARBA00019087"/>
    </source>
</evidence>
<dbReference type="Pfam" id="PF17837">
    <property type="entry name" value="4PPT_N"/>
    <property type="match status" value="1"/>
</dbReference>
<protein>
    <recommendedName>
        <fullName evidence="5">Enterobactin synthase component D</fullName>
    </recommendedName>
    <alternativeName>
        <fullName evidence="8">4'-phosphopantetheinyl transferase EntD</fullName>
    </alternativeName>
    <alternativeName>
        <fullName evidence="9">Enterochelin synthase D</fullName>
    </alternativeName>
</protein>
<organism evidence="14 15">
    <name type="scientific">Enterovibrio qingdaonensis</name>
    <dbReference type="NCBI Taxonomy" id="2899818"/>
    <lineage>
        <taxon>Bacteria</taxon>
        <taxon>Pseudomonadati</taxon>
        <taxon>Pseudomonadota</taxon>
        <taxon>Gammaproteobacteria</taxon>
        <taxon>Vibrionales</taxon>
        <taxon>Vibrionaceae</taxon>
        <taxon>Enterovibrio</taxon>
    </lineage>
</organism>
<evidence type="ECO:0000256" key="1">
    <source>
        <dbReference type="ARBA" id="ARBA00003937"/>
    </source>
</evidence>
<comment type="catalytic activity">
    <reaction evidence="10">
        <text>apo-[aryl-carrier protein] + CoA = holo-[aryl-carrier protein] + adenosine 3',5'-bisphosphate + H(+)</text>
        <dbReference type="Rhea" id="RHEA:48404"/>
        <dbReference type="Rhea" id="RHEA-COMP:15903"/>
        <dbReference type="Rhea" id="RHEA-COMP:17557"/>
        <dbReference type="ChEBI" id="CHEBI:15378"/>
        <dbReference type="ChEBI" id="CHEBI:29999"/>
        <dbReference type="ChEBI" id="CHEBI:57287"/>
        <dbReference type="ChEBI" id="CHEBI:58343"/>
        <dbReference type="ChEBI" id="CHEBI:64479"/>
    </reaction>
</comment>
<dbReference type="SUPFAM" id="SSF56214">
    <property type="entry name" value="4'-phosphopantetheinyl transferase"/>
    <property type="match status" value="1"/>
</dbReference>
<comment type="subunit">
    <text evidence="4">EntB, EntD, EntE, and EntF form a multienzyme complex called enterobactin synthase.</text>
</comment>
<dbReference type="EMBL" id="JAJUBB010000002">
    <property type="protein sequence ID" value="MDD1780391.1"/>
    <property type="molecule type" value="Genomic_DNA"/>
</dbReference>
<dbReference type="PANTHER" id="PTHR38096:SF1">
    <property type="entry name" value="ENTEROBACTIN SYNTHASE COMPONENT D"/>
    <property type="match status" value="1"/>
</dbReference>
<dbReference type="PANTHER" id="PTHR38096">
    <property type="entry name" value="ENTEROBACTIN SYNTHASE COMPONENT D"/>
    <property type="match status" value="1"/>
</dbReference>
<feature type="domain" description="4'-phosphopantetheinyl transferase" evidence="12">
    <location>
        <begin position="133"/>
        <end position="219"/>
    </location>
</feature>
<evidence type="ECO:0000256" key="10">
    <source>
        <dbReference type="ARBA" id="ARBA00049176"/>
    </source>
</evidence>
<dbReference type="InterPro" id="IPR008278">
    <property type="entry name" value="4-PPantetheinyl_Trfase_dom"/>
</dbReference>
<evidence type="ECO:0000259" key="12">
    <source>
        <dbReference type="Pfam" id="PF01648"/>
    </source>
</evidence>